<protein>
    <recommendedName>
        <fullName evidence="10">Sigma-70 family RNA polymerase sigma factor</fullName>
    </recommendedName>
</protein>
<dbReference type="InterPro" id="IPR014284">
    <property type="entry name" value="RNA_pol_sigma-70_dom"/>
</dbReference>
<dbReference type="InterPro" id="IPR007624">
    <property type="entry name" value="RNA_pol_sigma70_r3"/>
</dbReference>
<dbReference type="Pfam" id="PF04542">
    <property type="entry name" value="Sigma70_r2"/>
    <property type="match status" value="1"/>
</dbReference>
<evidence type="ECO:0000313" key="8">
    <source>
        <dbReference type="EMBL" id="GAA5033404.1"/>
    </source>
</evidence>
<sequence>MTAVSPPRTRPRSLRSHGATTDTVSPVSPDAHDPDARRHHYAPTPQEARALIATWRRDEDPSSRAQALDTVVRGHLPLAHGLARRYRYRGIEQEELEQVAALALLKAVHRYDLGAATPFGAFATPTITGELRRHFRDHGWLVRPPRALQEQRQEMARLRSDLTARWGREPEDDELAAALGVDIEVLRQVRIADQNLRPASLDAPASSAAS</sequence>
<evidence type="ECO:0000256" key="1">
    <source>
        <dbReference type="ARBA" id="ARBA00023015"/>
    </source>
</evidence>
<dbReference type="SUPFAM" id="SSF88659">
    <property type="entry name" value="Sigma3 and sigma4 domains of RNA polymerase sigma factors"/>
    <property type="match status" value="1"/>
</dbReference>
<evidence type="ECO:0000259" key="7">
    <source>
        <dbReference type="Pfam" id="PF04542"/>
    </source>
</evidence>
<keyword evidence="3" id="KW-0238">DNA-binding</keyword>
<keyword evidence="9" id="KW-1185">Reference proteome</keyword>
<feature type="region of interest" description="Disordered" evidence="5">
    <location>
        <begin position="1"/>
        <end position="45"/>
    </location>
</feature>
<dbReference type="SUPFAM" id="SSF88946">
    <property type="entry name" value="Sigma2 domain of RNA polymerase sigma factors"/>
    <property type="match status" value="1"/>
</dbReference>
<dbReference type="Pfam" id="PF04539">
    <property type="entry name" value="Sigma70_r3"/>
    <property type="match status" value="1"/>
</dbReference>
<accession>A0ABP9JIP8</accession>
<dbReference type="Proteomes" id="UP001500427">
    <property type="component" value="Unassembled WGS sequence"/>
</dbReference>
<evidence type="ECO:0000256" key="2">
    <source>
        <dbReference type="ARBA" id="ARBA00023082"/>
    </source>
</evidence>
<evidence type="ECO:0000256" key="5">
    <source>
        <dbReference type="SAM" id="MobiDB-lite"/>
    </source>
</evidence>
<dbReference type="Gene3D" id="1.10.10.10">
    <property type="entry name" value="Winged helix-like DNA-binding domain superfamily/Winged helix DNA-binding domain"/>
    <property type="match status" value="1"/>
</dbReference>
<gene>
    <name evidence="8" type="ORF">GCM10023258_33220</name>
</gene>
<evidence type="ECO:0008006" key="10">
    <source>
        <dbReference type="Google" id="ProtNLM"/>
    </source>
</evidence>
<dbReference type="PANTHER" id="PTHR30385:SF4">
    <property type="entry name" value="RNA POLYMERASE SIGMA-E FACTOR"/>
    <property type="match status" value="1"/>
</dbReference>
<dbReference type="InterPro" id="IPR007627">
    <property type="entry name" value="RNA_pol_sigma70_r2"/>
</dbReference>
<dbReference type="EMBL" id="BAABIW010000022">
    <property type="protein sequence ID" value="GAA5033404.1"/>
    <property type="molecule type" value="Genomic_DNA"/>
</dbReference>
<dbReference type="InterPro" id="IPR013324">
    <property type="entry name" value="RNA_pol_sigma_r3/r4-like"/>
</dbReference>
<comment type="caution">
    <text evidence="8">The sequence shown here is derived from an EMBL/GenBank/DDBJ whole genome shotgun (WGS) entry which is preliminary data.</text>
</comment>
<evidence type="ECO:0000256" key="4">
    <source>
        <dbReference type="ARBA" id="ARBA00023163"/>
    </source>
</evidence>
<dbReference type="RefSeq" id="WP_345508629.1">
    <property type="nucleotide sequence ID" value="NZ_BAABIW010000022.1"/>
</dbReference>
<evidence type="ECO:0000313" key="9">
    <source>
        <dbReference type="Proteomes" id="UP001500427"/>
    </source>
</evidence>
<dbReference type="InterPro" id="IPR013325">
    <property type="entry name" value="RNA_pol_sigma_r2"/>
</dbReference>
<dbReference type="PANTHER" id="PTHR30385">
    <property type="entry name" value="SIGMA FACTOR F FLAGELLAR"/>
    <property type="match status" value="1"/>
</dbReference>
<dbReference type="Gene3D" id="1.20.120.1810">
    <property type="match status" value="1"/>
</dbReference>
<proteinExistence type="predicted"/>
<dbReference type="NCBIfam" id="TIGR02937">
    <property type="entry name" value="sigma70-ECF"/>
    <property type="match status" value="1"/>
</dbReference>
<evidence type="ECO:0000256" key="3">
    <source>
        <dbReference type="ARBA" id="ARBA00023125"/>
    </source>
</evidence>
<keyword evidence="2" id="KW-0731">Sigma factor</keyword>
<dbReference type="InterPro" id="IPR036388">
    <property type="entry name" value="WH-like_DNA-bd_sf"/>
</dbReference>
<name>A0ABP9JIP8_9MICO</name>
<feature type="domain" description="RNA polymerase sigma-70 region 2" evidence="7">
    <location>
        <begin position="72"/>
        <end position="140"/>
    </location>
</feature>
<keyword evidence="1" id="KW-0805">Transcription regulation</keyword>
<keyword evidence="4" id="KW-0804">Transcription</keyword>
<reference evidence="9" key="1">
    <citation type="journal article" date="2019" name="Int. J. Syst. Evol. Microbiol.">
        <title>The Global Catalogue of Microorganisms (GCM) 10K type strain sequencing project: providing services to taxonomists for standard genome sequencing and annotation.</title>
        <authorList>
            <consortium name="The Broad Institute Genomics Platform"/>
            <consortium name="The Broad Institute Genome Sequencing Center for Infectious Disease"/>
            <person name="Wu L."/>
            <person name="Ma J."/>
        </authorList>
    </citation>
    <scope>NUCLEOTIDE SEQUENCE [LARGE SCALE GENOMIC DNA]</scope>
    <source>
        <strain evidence="9">JCM 17687</strain>
    </source>
</reference>
<organism evidence="8 9">
    <name type="scientific">Terrabacter aeriphilus</name>
    <dbReference type="NCBI Taxonomy" id="515662"/>
    <lineage>
        <taxon>Bacteria</taxon>
        <taxon>Bacillati</taxon>
        <taxon>Actinomycetota</taxon>
        <taxon>Actinomycetes</taxon>
        <taxon>Micrococcales</taxon>
        <taxon>Intrasporangiaceae</taxon>
        <taxon>Terrabacter</taxon>
    </lineage>
</organism>
<feature type="domain" description="RNA polymerase sigma-70 region 3" evidence="6">
    <location>
        <begin position="150"/>
        <end position="206"/>
    </location>
</feature>
<evidence type="ECO:0000259" key="6">
    <source>
        <dbReference type="Pfam" id="PF04539"/>
    </source>
</evidence>